<dbReference type="PANTHER" id="PTHR13354">
    <property type="entry name" value="ROUND SPERMATID BASIC PROTEIN 1"/>
    <property type="match status" value="1"/>
</dbReference>
<dbReference type="Proteomes" id="UP000471633">
    <property type="component" value="Unassembled WGS sequence"/>
</dbReference>
<reference evidence="3" key="2">
    <citation type="journal article" date="2019" name="Gigascience">
        <title>High-quality Schistosoma haematobium genome achieved by single-molecule and long-range sequencing.</title>
        <authorList>
            <person name="Stroehlein A.J."/>
            <person name="Korhonen P.K."/>
            <person name="Chong T.M."/>
            <person name="Lim Y.L."/>
            <person name="Chan K.G."/>
            <person name="Webster B."/>
            <person name="Rollinson D."/>
            <person name="Brindley P.J."/>
            <person name="Gasser R.B."/>
            <person name="Young N.D."/>
        </authorList>
    </citation>
    <scope>NUCLEOTIDE SEQUENCE</scope>
</reference>
<reference evidence="3" key="4">
    <citation type="journal article" date="2022" name="PLoS Pathog.">
        <title>Chromosome-level genome of Schistosoma haematobium underpins genome-wide explorations of molecular variation.</title>
        <authorList>
            <person name="Stroehlein A.J."/>
            <person name="Korhonen P.K."/>
            <person name="Lee V.V."/>
            <person name="Ralph S.A."/>
            <person name="Mentink-Kane M."/>
            <person name="You H."/>
            <person name="McManus D.P."/>
            <person name="Tchuente L.T."/>
            <person name="Stothard J.R."/>
            <person name="Kaur P."/>
            <person name="Dudchenko O."/>
            <person name="Aiden E.L."/>
            <person name="Yang B."/>
            <person name="Yang H."/>
            <person name="Emery A.M."/>
            <person name="Webster B.L."/>
            <person name="Brindley P.J."/>
            <person name="Rollinson D."/>
            <person name="Chang B.C.H."/>
            <person name="Gasser R.B."/>
            <person name="Young N.D."/>
        </authorList>
    </citation>
    <scope>NUCLEOTIDE SEQUENCE</scope>
</reference>
<feature type="region of interest" description="Disordered" evidence="2">
    <location>
        <begin position="488"/>
        <end position="528"/>
    </location>
</feature>
<evidence type="ECO:0000313" key="3">
    <source>
        <dbReference type="EMBL" id="KAH9594587.1"/>
    </source>
</evidence>
<dbReference type="GeneID" id="24594478"/>
<proteinExistence type="inferred from homology"/>
<dbReference type="EMBL" id="KL251072">
    <property type="protein sequence ID" value="KGB38752.1"/>
    <property type="molecule type" value="Genomic_DNA"/>
</dbReference>
<organism evidence="4">
    <name type="scientific">Schistosoma haematobium</name>
    <name type="common">Blood fluke</name>
    <dbReference type="NCBI Taxonomy" id="6185"/>
    <lineage>
        <taxon>Eukaryota</taxon>
        <taxon>Metazoa</taxon>
        <taxon>Spiralia</taxon>
        <taxon>Lophotrochozoa</taxon>
        <taxon>Platyhelminthes</taxon>
        <taxon>Trematoda</taxon>
        <taxon>Digenea</taxon>
        <taxon>Strigeidida</taxon>
        <taxon>Schistosomatoidea</taxon>
        <taxon>Schistosomatidae</taxon>
        <taxon>Schistosoma</taxon>
    </lineage>
</organism>
<dbReference type="PANTHER" id="PTHR13354:SF11">
    <property type="entry name" value="LYSINE-SPECIFIC DEMETHYLASE 9"/>
    <property type="match status" value="1"/>
</dbReference>
<dbReference type="InterPro" id="IPR026306">
    <property type="entry name" value="RSBN1/Dpy-2/CEP530"/>
</dbReference>
<name>A0A094ZWS4_SCHHA</name>
<feature type="compositionally biased region" description="Low complexity" evidence="2">
    <location>
        <begin position="490"/>
        <end position="502"/>
    </location>
</feature>
<evidence type="ECO:0000313" key="5">
    <source>
        <dbReference type="Proteomes" id="UP000471633"/>
    </source>
</evidence>
<feature type="compositionally biased region" description="Polar residues" evidence="2">
    <location>
        <begin position="504"/>
        <end position="528"/>
    </location>
</feature>
<evidence type="ECO:0000313" key="4">
    <source>
        <dbReference type="EMBL" id="KGB38752.1"/>
    </source>
</evidence>
<dbReference type="AlphaFoldDB" id="A0A094ZWS4"/>
<feature type="region of interest" description="Disordered" evidence="2">
    <location>
        <begin position="1"/>
        <end position="24"/>
    </location>
</feature>
<comment type="similarity">
    <text evidence="1">Belongs to the round spermatid basic protein 1 family.</text>
</comment>
<reference evidence="4" key="1">
    <citation type="journal article" date="2012" name="Nat. Genet.">
        <title>Whole-genome sequence of Schistosoma haematobium.</title>
        <authorList>
            <person name="Young N.D."/>
            <person name="Jex A.R."/>
            <person name="Li B."/>
            <person name="Liu S."/>
            <person name="Yang L."/>
            <person name="Xiong Z."/>
            <person name="Li Y."/>
            <person name="Cantacessi C."/>
            <person name="Hall R.S."/>
            <person name="Xu X."/>
            <person name="Chen F."/>
            <person name="Wu X."/>
            <person name="Zerlotini A."/>
            <person name="Oliveira G."/>
            <person name="Hofmann A."/>
            <person name="Zhang G."/>
            <person name="Fang X."/>
            <person name="Kang Y."/>
            <person name="Campbell B.E."/>
            <person name="Loukas A."/>
            <person name="Ranganathan S."/>
            <person name="Rollinson D."/>
            <person name="Rinaldi G."/>
            <person name="Brindley P.J."/>
            <person name="Yang H."/>
            <person name="Wang J."/>
            <person name="Wang J."/>
            <person name="Gasser R.B."/>
        </authorList>
    </citation>
    <scope>NUCLEOTIDE SEQUENCE [LARGE SCALE GENOMIC DNA]</scope>
</reference>
<dbReference type="RefSeq" id="XP_035586886.1">
    <property type="nucleotide sequence ID" value="XM_035731451.2"/>
</dbReference>
<reference evidence="3" key="3">
    <citation type="submission" date="2021-06" db="EMBL/GenBank/DDBJ databases">
        <title>Chromosome-level genome assembly for S. haematobium.</title>
        <authorList>
            <person name="Stroehlein A.J."/>
        </authorList>
    </citation>
    <scope>NUCLEOTIDE SEQUENCE</scope>
</reference>
<sequence>MKTQKLASHRESTNKSKERIKNKKRLATGLDNVASSNSTCHAVVTSSNRHDPLAHIIRLSSNLKVPRSPKRHLCDMIHVEHYENGGGYALHSYADELAHLTADELALLARKYFKILFTERRKRGIRVPFSHYCIGVVHGAARRMPELLSYLSSAYPNLNVSTNPLEQKNATETLSLSQYVKNVQKTYANGIYRFGPLHALSIVGVKGEERGFFDKSLIEMIEKDPFLKLVTPWGVLSSLSGMDPRESNDGPILWSRHGEQTIPLFPTTMRGRRRVINGCITDVVIGRRALGGRQIAVHDRTNCHADHADDGLSRHTTAAVGLLKAVYPHRSGEESELPYSSSCPLHFEDANGDLNSNTNPYAYKLNQPARIVKDVVVFDPRHYVDLIERLRLDIMEPPASQCGSFWADDGELNQLHSEGFRYVRLPLRDNDIYFIPRNVIHQFKSVSAVSSIAWHVRLKNYYDQLQHDDTSGMSEHNDSDLKNLDHAYQSSESVRSTSELSVPNDINTNSNLKKSPESIHSSANELAS</sequence>
<dbReference type="OrthoDB" id="6020087at2759"/>
<dbReference type="CTD" id="222194"/>
<protein>
    <submittedName>
        <fullName evidence="3">Lysine-specific demethylase rsbn1l</fullName>
    </submittedName>
    <submittedName>
        <fullName evidence="4">Round spermatid basic protein 1-like protein</fullName>
    </submittedName>
</protein>
<evidence type="ECO:0000256" key="2">
    <source>
        <dbReference type="SAM" id="MobiDB-lite"/>
    </source>
</evidence>
<dbReference type="GO" id="GO:0005634">
    <property type="term" value="C:nucleus"/>
    <property type="evidence" value="ECO:0007669"/>
    <property type="project" value="InterPro"/>
</dbReference>
<gene>
    <name evidence="3" type="primary">RSBN1L</name>
    <name evidence="3" type="ORF">MS3_00007056</name>
    <name evidence="4" type="ORF">MS3_07148</name>
</gene>
<evidence type="ECO:0000256" key="1">
    <source>
        <dbReference type="ARBA" id="ARBA00010560"/>
    </source>
</evidence>
<feature type="compositionally biased region" description="Basic and acidic residues" evidence="2">
    <location>
        <begin position="8"/>
        <end position="19"/>
    </location>
</feature>
<dbReference type="KEGG" id="shx:MS3_00007056"/>
<keyword evidence="5" id="KW-1185">Reference proteome</keyword>
<accession>A0A094ZWS4</accession>
<dbReference type="EMBL" id="AMPZ03000001">
    <property type="protein sequence ID" value="KAH9594587.1"/>
    <property type="molecule type" value="Genomic_DNA"/>
</dbReference>